<keyword evidence="3" id="KW-0067">ATP-binding</keyword>
<evidence type="ECO:0000256" key="1">
    <source>
        <dbReference type="SAM" id="SignalP"/>
    </source>
</evidence>
<evidence type="ECO:0000313" key="3">
    <source>
        <dbReference type="EMBL" id="GHB08869.1"/>
    </source>
</evidence>
<keyword evidence="4" id="KW-1185">Reference proteome</keyword>
<dbReference type="EMBL" id="BMZI01000001">
    <property type="protein sequence ID" value="GHB08869.1"/>
    <property type="molecule type" value="Genomic_DNA"/>
</dbReference>
<name>A0ABQ3DR51_9GAMM</name>
<sequence length="357" mass="38956">MPSNHSTCDRTAPDAAGVMRRIHRAASVLLMSLALMLAGSLPAQAQTAQETSAGNDDLAPPQMIPLSVMLDWYVNPVHAPLIIAKQRGLFAKRGLDVDIQTPADPSVPPKLVAAGRIDLALSYQPQLHLQVDQGLPIVRVGTLIATPLNALMVRADSGISNLSQLKGKKVGYSVGGVEEVLLGAMLEHSGLSLDDVEMVNVNFSLTPALISEKVDAVTGAFRNFEPAQMQQEGVKGKAFYIEEEGVPTYDELIFVANRDTLDQHRDAYRRFMDAIGEATSWIINHPDDAWQQFIAYDDSLDTPLNHAAWESTLPRFALRPAALDAKRYRDFEAFLLERGAIKAQSPVSRLAVDLDNP</sequence>
<comment type="caution">
    <text evidence="3">The sequence shown here is derived from an EMBL/GenBank/DDBJ whole genome shotgun (WGS) entry which is preliminary data.</text>
</comment>
<dbReference type="CDD" id="cd13651">
    <property type="entry name" value="PBP2_ThiY"/>
    <property type="match status" value="1"/>
</dbReference>
<keyword evidence="3" id="KW-0547">Nucleotide-binding</keyword>
<reference evidence="4" key="1">
    <citation type="journal article" date="2019" name="Int. J. Syst. Evol. Microbiol.">
        <title>The Global Catalogue of Microorganisms (GCM) 10K type strain sequencing project: providing services to taxonomists for standard genome sequencing and annotation.</title>
        <authorList>
            <consortium name="The Broad Institute Genomics Platform"/>
            <consortium name="The Broad Institute Genome Sequencing Center for Infectious Disease"/>
            <person name="Wu L."/>
            <person name="Ma J."/>
        </authorList>
    </citation>
    <scope>NUCLEOTIDE SEQUENCE [LARGE SCALE GENOMIC DNA]</scope>
    <source>
        <strain evidence="4">KCTC 32998</strain>
    </source>
</reference>
<dbReference type="InterPro" id="IPR015168">
    <property type="entry name" value="SsuA/THI5"/>
</dbReference>
<feature type="domain" description="SsuA/THI5-like" evidence="2">
    <location>
        <begin position="75"/>
        <end position="289"/>
    </location>
</feature>
<dbReference type="SUPFAM" id="SSF53850">
    <property type="entry name" value="Periplasmic binding protein-like II"/>
    <property type="match status" value="1"/>
</dbReference>
<dbReference type="Pfam" id="PF09084">
    <property type="entry name" value="NMT1"/>
    <property type="match status" value="1"/>
</dbReference>
<dbReference type="PANTHER" id="PTHR31528">
    <property type="entry name" value="4-AMINO-5-HYDROXYMETHYL-2-METHYLPYRIMIDINE PHOSPHATE SYNTHASE THI11-RELATED"/>
    <property type="match status" value="1"/>
</dbReference>
<gene>
    <name evidence="3" type="ORF">GCM10009038_02980</name>
</gene>
<dbReference type="GO" id="GO:0005524">
    <property type="term" value="F:ATP binding"/>
    <property type="evidence" value="ECO:0007669"/>
    <property type="project" value="UniProtKB-KW"/>
</dbReference>
<proteinExistence type="predicted"/>
<protein>
    <submittedName>
        <fullName evidence="3">ABC transporter ATP-binding protein</fullName>
    </submittedName>
</protein>
<feature type="chain" id="PRO_5046108298" evidence="1">
    <location>
        <begin position="46"/>
        <end position="357"/>
    </location>
</feature>
<evidence type="ECO:0000313" key="4">
    <source>
        <dbReference type="Proteomes" id="UP000646745"/>
    </source>
</evidence>
<dbReference type="PANTHER" id="PTHR31528:SF3">
    <property type="entry name" value="THIAMINE BIOSYNTHESIS PROTEIN HI_0357-RELATED"/>
    <property type="match status" value="1"/>
</dbReference>
<dbReference type="Proteomes" id="UP000646745">
    <property type="component" value="Unassembled WGS sequence"/>
</dbReference>
<evidence type="ECO:0000259" key="2">
    <source>
        <dbReference type="Pfam" id="PF09084"/>
    </source>
</evidence>
<keyword evidence="1" id="KW-0732">Signal</keyword>
<feature type="signal peptide" evidence="1">
    <location>
        <begin position="1"/>
        <end position="45"/>
    </location>
</feature>
<dbReference type="InterPro" id="IPR027939">
    <property type="entry name" value="NMT1/THI5"/>
</dbReference>
<accession>A0ABQ3DR51</accession>
<dbReference type="Gene3D" id="3.40.190.10">
    <property type="entry name" value="Periplasmic binding protein-like II"/>
    <property type="match status" value="2"/>
</dbReference>
<organism evidence="3 4">
    <name type="scientific">Salinicola rhizosphaerae</name>
    <dbReference type="NCBI Taxonomy" id="1443141"/>
    <lineage>
        <taxon>Bacteria</taxon>
        <taxon>Pseudomonadati</taxon>
        <taxon>Pseudomonadota</taxon>
        <taxon>Gammaproteobacteria</taxon>
        <taxon>Oceanospirillales</taxon>
        <taxon>Halomonadaceae</taxon>
        <taxon>Salinicola</taxon>
    </lineage>
</organism>